<reference evidence="2 3" key="1">
    <citation type="submission" date="2013-05" db="EMBL/GenBank/DDBJ databases">
        <title>Genome assembly of Chondromyces apiculatus DSM 436.</title>
        <authorList>
            <person name="Sharma G."/>
            <person name="Khatri I."/>
            <person name="Kaur C."/>
            <person name="Mayilraj S."/>
            <person name="Subramanian S."/>
        </authorList>
    </citation>
    <scope>NUCLEOTIDE SEQUENCE [LARGE SCALE GENOMIC DNA]</scope>
    <source>
        <strain evidence="2 3">DSM 436</strain>
    </source>
</reference>
<keyword evidence="3" id="KW-1185">Reference proteome</keyword>
<sequence length="94" mass="10282">MRSAGHRLHRRRPSRRAPPTRGRPISCRWPFRHTGRGGQQRELQKDFGAATAPVHPSEPSSDRPPRRGGPFTPRRPPPPAPPPPGALAGPVGRA</sequence>
<dbReference type="Proteomes" id="UP000019678">
    <property type="component" value="Unassembled WGS sequence"/>
</dbReference>
<feature type="region of interest" description="Disordered" evidence="1">
    <location>
        <begin position="1"/>
        <end position="94"/>
    </location>
</feature>
<comment type="caution">
    <text evidence="2">The sequence shown here is derived from an EMBL/GenBank/DDBJ whole genome shotgun (WGS) entry which is preliminary data.</text>
</comment>
<dbReference type="AlphaFoldDB" id="A0A017SXH6"/>
<accession>A0A017SXH6</accession>
<gene>
    <name evidence="2" type="ORF">CAP_8367</name>
</gene>
<protein>
    <submittedName>
        <fullName evidence="2">Uncharacterized protein</fullName>
    </submittedName>
</protein>
<feature type="compositionally biased region" description="Basic residues" evidence="1">
    <location>
        <begin position="1"/>
        <end position="15"/>
    </location>
</feature>
<feature type="compositionally biased region" description="Pro residues" evidence="1">
    <location>
        <begin position="73"/>
        <end position="85"/>
    </location>
</feature>
<dbReference type="EMBL" id="ASRX01000083">
    <property type="protein sequence ID" value="EYF01325.1"/>
    <property type="molecule type" value="Genomic_DNA"/>
</dbReference>
<evidence type="ECO:0000313" key="3">
    <source>
        <dbReference type="Proteomes" id="UP000019678"/>
    </source>
</evidence>
<evidence type="ECO:0000256" key="1">
    <source>
        <dbReference type="SAM" id="MobiDB-lite"/>
    </source>
</evidence>
<name>A0A017SXH6_9BACT</name>
<proteinExistence type="predicted"/>
<evidence type="ECO:0000313" key="2">
    <source>
        <dbReference type="EMBL" id="EYF01325.1"/>
    </source>
</evidence>
<dbReference type="STRING" id="1192034.CAP_8367"/>
<organism evidence="2 3">
    <name type="scientific">Chondromyces apiculatus DSM 436</name>
    <dbReference type="NCBI Taxonomy" id="1192034"/>
    <lineage>
        <taxon>Bacteria</taxon>
        <taxon>Pseudomonadati</taxon>
        <taxon>Myxococcota</taxon>
        <taxon>Polyangia</taxon>
        <taxon>Polyangiales</taxon>
        <taxon>Polyangiaceae</taxon>
        <taxon>Chondromyces</taxon>
    </lineage>
</organism>